<evidence type="ECO:0000313" key="2">
    <source>
        <dbReference type="Proteomes" id="UP000269221"/>
    </source>
</evidence>
<keyword evidence="2" id="KW-1185">Reference proteome</keyword>
<sequence length="77" mass="8770">MGKRLDQQPMYPQYTYYYPHYLQTKRVYGIPHFGPSGHTEGLEESVPDTEMPDRASLAGSVQIVFGAWCEAGVRCKE</sequence>
<protein>
    <submittedName>
        <fullName evidence="1">Uncharacterized protein</fullName>
    </submittedName>
</protein>
<proteinExistence type="predicted"/>
<name>A0A3M0JWU1_HIRRU</name>
<evidence type="ECO:0000313" key="1">
    <source>
        <dbReference type="EMBL" id="RMC05228.1"/>
    </source>
</evidence>
<dbReference type="EMBL" id="QRBI01000123">
    <property type="protein sequence ID" value="RMC05228.1"/>
    <property type="molecule type" value="Genomic_DNA"/>
</dbReference>
<dbReference type="AlphaFoldDB" id="A0A3M0JWU1"/>
<gene>
    <name evidence="1" type="ORF">DUI87_18412</name>
</gene>
<comment type="caution">
    <text evidence="1">The sequence shown here is derived from an EMBL/GenBank/DDBJ whole genome shotgun (WGS) entry which is preliminary data.</text>
</comment>
<reference evidence="1 2" key="1">
    <citation type="submission" date="2018-07" db="EMBL/GenBank/DDBJ databases">
        <title>A high quality draft genome assembly of the barn swallow (H. rustica rustica).</title>
        <authorList>
            <person name="Formenti G."/>
            <person name="Chiara M."/>
            <person name="Poveda L."/>
            <person name="Francoijs K.-J."/>
            <person name="Bonisoli-Alquati A."/>
            <person name="Canova L."/>
            <person name="Gianfranceschi L."/>
            <person name="Horner D.S."/>
            <person name="Saino N."/>
        </authorList>
    </citation>
    <scope>NUCLEOTIDE SEQUENCE [LARGE SCALE GENOMIC DNA]</scope>
    <source>
        <strain evidence="1">Chelidonia</strain>
        <tissue evidence="1">Blood</tissue>
    </source>
</reference>
<organism evidence="1 2">
    <name type="scientific">Hirundo rustica rustica</name>
    <dbReference type="NCBI Taxonomy" id="333673"/>
    <lineage>
        <taxon>Eukaryota</taxon>
        <taxon>Metazoa</taxon>
        <taxon>Chordata</taxon>
        <taxon>Craniata</taxon>
        <taxon>Vertebrata</taxon>
        <taxon>Euteleostomi</taxon>
        <taxon>Archelosauria</taxon>
        <taxon>Archosauria</taxon>
        <taxon>Dinosauria</taxon>
        <taxon>Saurischia</taxon>
        <taxon>Theropoda</taxon>
        <taxon>Coelurosauria</taxon>
        <taxon>Aves</taxon>
        <taxon>Neognathae</taxon>
        <taxon>Neoaves</taxon>
        <taxon>Telluraves</taxon>
        <taxon>Australaves</taxon>
        <taxon>Passeriformes</taxon>
        <taxon>Sylvioidea</taxon>
        <taxon>Hirundinidae</taxon>
        <taxon>Hirundo</taxon>
    </lineage>
</organism>
<dbReference type="Proteomes" id="UP000269221">
    <property type="component" value="Unassembled WGS sequence"/>
</dbReference>
<accession>A0A3M0JWU1</accession>